<dbReference type="GO" id="GO:0071037">
    <property type="term" value="P:nuclear polyadenylation-dependent snRNA catabolic process"/>
    <property type="evidence" value="ECO:0007669"/>
    <property type="project" value="TreeGrafter"/>
</dbReference>
<dbReference type="InterPro" id="IPR036875">
    <property type="entry name" value="Znf_CCHC_sf"/>
</dbReference>
<dbReference type="GO" id="GO:0071036">
    <property type="term" value="P:nuclear polyadenylation-dependent snoRNA catabolic process"/>
    <property type="evidence" value="ECO:0007669"/>
    <property type="project" value="TreeGrafter"/>
</dbReference>
<sequence length="584" mass="61364">MASQDEPLGDVINLSSSDDDTPSHKHSLQESDSSESTDSSSRRRKRIRTASAPGAHSAIMGTPDTGAEEGEIEDDSTMAHSGISPPAGEQAFGKSAAASCVFMPKDPLVFEASIDGTSVDFNLPVFSQKPSITASVVAGGYNFYLDQSSGIRTKKKKSAKQSVDAMMNDGRLKTIVDENTRATDPTPAAASATAPQSDDDEYEPKMDTVVSETSSQHGSGDAGNNGEAPSQLPVLSEGEVAQLRRYFPSAKDPTNMCLLCGGVGHTSANCSKASCKFCDSPKHWSYACPTRVRCGNCRQLGHTSSVCTERLALTKDEGLACCFCGSPGHLEDDCTEIWRSFVPTEDAVRTVTYIAPSCSVCGSGSHYEADCDDRRGVPANPTWSLKNHDRYVDQDCEDLAIEGAVAKSSSAKTSRAPAVRVRGHAARTDNIIRYSESDDSDVEFLGKKPVQKAAPRAGGIRLGQLRMASNIEMPSGTMNDQPQAPLSGQPPVPPGLPPRLDSGRRRPPTGPARGPRGDPTSLPSKPPPAAWGQRNAAPPSGGQSARGPSSRGGQRGERGGGGGGGGFRGRGRGGGRGRGRGGWQ</sequence>
<feature type="compositionally biased region" description="Acidic residues" evidence="8">
    <location>
        <begin position="66"/>
        <end position="76"/>
    </location>
</feature>
<dbReference type="GO" id="GO:0003723">
    <property type="term" value="F:RNA binding"/>
    <property type="evidence" value="ECO:0007669"/>
    <property type="project" value="TreeGrafter"/>
</dbReference>
<feature type="region of interest" description="Disordered" evidence="8">
    <location>
        <begin position="472"/>
        <end position="584"/>
    </location>
</feature>
<dbReference type="Gene3D" id="4.10.60.10">
    <property type="entry name" value="Zinc finger, CCHC-type"/>
    <property type="match status" value="2"/>
</dbReference>
<dbReference type="GO" id="GO:0071035">
    <property type="term" value="P:nuclear polyadenylation-dependent rRNA catabolic process"/>
    <property type="evidence" value="ECO:0007669"/>
    <property type="project" value="TreeGrafter"/>
</dbReference>
<feature type="compositionally biased region" description="Low complexity" evidence="8">
    <location>
        <begin position="182"/>
        <end position="196"/>
    </location>
</feature>
<dbReference type="GO" id="GO:0071039">
    <property type="term" value="P:nuclear polyadenylation-dependent CUT catabolic process"/>
    <property type="evidence" value="ECO:0007669"/>
    <property type="project" value="TreeGrafter"/>
</dbReference>
<keyword evidence="4 7" id="KW-0863">Zinc-finger</keyword>
<organism evidence="10 11">
    <name type="scientific">Geosmithia morbida</name>
    <dbReference type="NCBI Taxonomy" id="1094350"/>
    <lineage>
        <taxon>Eukaryota</taxon>
        <taxon>Fungi</taxon>
        <taxon>Dikarya</taxon>
        <taxon>Ascomycota</taxon>
        <taxon>Pezizomycotina</taxon>
        <taxon>Sordariomycetes</taxon>
        <taxon>Hypocreomycetidae</taxon>
        <taxon>Hypocreales</taxon>
        <taxon>Bionectriaceae</taxon>
        <taxon>Geosmithia</taxon>
    </lineage>
</organism>
<dbReference type="RefSeq" id="XP_035324371.1">
    <property type="nucleotide sequence ID" value="XM_035462947.1"/>
</dbReference>
<evidence type="ECO:0000256" key="8">
    <source>
        <dbReference type="SAM" id="MobiDB-lite"/>
    </source>
</evidence>
<dbReference type="EMBL" id="JAANYQ010000002">
    <property type="protein sequence ID" value="KAF4125719.1"/>
    <property type="molecule type" value="Genomic_DNA"/>
</dbReference>
<feature type="compositionally biased region" description="Low complexity" evidence="8">
    <location>
        <begin position="30"/>
        <end position="39"/>
    </location>
</feature>
<dbReference type="InterPro" id="IPR001878">
    <property type="entry name" value="Znf_CCHC"/>
</dbReference>
<feature type="domain" description="CCHC-type" evidence="9">
    <location>
        <begin position="321"/>
        <end position="336"/>
    </location>
</feature>
<evidence type="ECO:0000256" key="6">
    <source>
        <dbReference type="ARBA" id="ARBA00023242"/>
    </source>
</evidence>
<dbReference type="PANTHER" id="PTHR46543">
    <property type="entry name" value="ZINC FINGER CCHC DOMAIN-CONTAINING PROTEIN 7"/>
    <property type="match status" value="1"/>
</dbReference>
<feature type="compositionally biased region" description="Low complexity" evidence="8">
    <location>
        <begin position="540"/>
        <end position="552"/>
    </location>
</feature>
<evidence type="ECO:0000256" key="7">
    <source>
        <dbReference type="PROSITE-ProRule" id="PRU00047"/>
    </source>
</evidence>
<protein>
    <submittedName>
        <fullName evidence="10">Protein AIR1/2</fullName>
    </submittedName>
</protein>
<evidence type="ECO:0000256" key="5">
    <source>
        <dbReference type="ARBA" id="ARBA00022833"/>
    </source>
</evidence>
<evidence type="ECO:0000313" key="10">
    <source>
        <dbReference type="EMBL" id="KAF4125719.1"/>
    </source>
</evidence>
<dbReference type="Proteomes" id="UP000749293">
    <property type="component" value="Unassembled WGS sequence"/>
</dbReference>
<dbReference type="OrthoDB" id="7608935at2759"/>
<dbReference type="InterPro" id="IPR051644">
    <property type="entry name" value="TRAMP_AT-DNA-binding"/>
</dbReference>
<dbReference type="SUPFAM" id="SSF57756">
    <property type="entry name" value="Retrovirus zinc finger-like domains"/>
    <property type="match status" value="2"/>
</dbReference>
<dbReference type="SMART" id="SM00343">
    <property type="entry name" value="ZnF_C2HC"/>
    <property type="match status" value="5"/>
</dbReference>
<dbReference type="PANTHER" id="PTHR46543:SF1">
    <property type="entry name" value="ZINC FINGER CCHC DOMAIN-CONTAINING PROTEIN 7"/>
    <property type="match status" value="1"/>
</dbReference>
<reference evidence="10" key="1">
    <citation type="submission" date="2020-03" db="EMBL/GenBank/DDBJ databases">
        <title>Site-based positive gene gene selection in Geosmithia morbida across the United States reveals a broad range of putative effectors and factors for local host and environmental adapation.</title>
        <authorList>
            <person name="Onufrak A."/>
            <person name="Murdoch R.W."/>
            <person name="Gazis R."/>
            <person name="Huff M."/>
            <person name="Staton M."/>
            <person name="Klingeman W."/>
            <person name="Hadziabdic D."/>
        </authorList>
    </citation>
    <scope>NUCLEOTIDE SEQUENCE</scope>
    <source>
        <strain evidence="10">1262</strain>
    </source>
</reference>
<proteinExistence type="predicted"/>
<name>A0A9P5D8P1_9HYPO</name>
<keyword evidence="5" id="KW-0862">Zinc</keyword>
<evidence type="ECO:0000256" key="2">
    <source>
        <dbReference type="ARBA" id="ARBA00022723"/>
    </source>
</evidence>
<keyword evidence="2" id="KW-0479">Metal-binding</keyword>
<feature type="compositionally biased region" description="Gly residues" evidence="8">
    <location>
        <begin position="559"/>
        <end position="568"/>
    </location>
</feature>
<keyword evidence="3" id="KW-0677">Repeat</keyword>
<feature type="compositionally biased region" description="Basic residues" evidence="8">
    <location>
        <begin position="569"/>
        <end position="584"/>
    </location>
</feature>
<gene>
    <name evidence="10" type="ORF">GMORB2_0963</name>
</gene>
<dbReference type="AlphaFoldDB" id="A0A9P5D8P1"/>
<dbReference type="GO" id="GO:0071038">
    <property type="term" value="P:TRAMP-dependent tRNA surveillance pathway"/>
    <property type="evidence" value="ECO:0007669"/>
    <property type="project" value="TreeGrafter"/>
</dbReference>
<comment type="subcellular location">
    <subcellularLocation>
        <location evidence="1">Nucleus</location>
    </subcellularLocation>
</comment>
<evidence type="ECO:0000259" key="9">
    <source>
        <dbReference type="PROSITE" id="PS50158"/>
    </source>
</evidence>
<feature type="region of interest" description="Disordered" evidence="8">
    <location>
        <begin position="178"/>
        <end position="231"/>
    </location>
</feature>
<keyword evidence="6" id="KW-0539">Nucleus</keyword>
<evidence type="ECO:0000313" key="11">
    <source>
        <dbReference type="Proteomes" id="UP000749293"/>
    </source>
</evidence>
<feature type="compositionally biased region" description="Pro residues" evidence="8">
    <location>
        <begin position="488"/>
        <end position="497"/>
    </location>
</feature>
<dbReference type="GO" id="GO:0008270">
    <property type="term" value="F:zinc ion binding"/>
    <property type="evidence" value="ECO:0007669"/>
    <property type="project" value="UniProtKB-KW"/>
</dbReference>
<dbReference type="PROSITE" id="PS50158">
    <property type="entry name" value="ZF_CCHC"/>
    <property type="match status" value="1"/>
</dbReference>
<accession>A0A9P5D8P1</accession>
<evidence type="ECO:0000256" key="1">
    <source>
        <dbReference type="ARBA" id="ARBA00004123"/>
    </source>
</evidence>
<keyword evidence="11" id="KW-1185">Reference proteome</keyword>
<dbReference type="GeneID" id="55967193"/>
<evidence type="ECO:0000256" key="4">
    <source>
        <dbReference type="ARBA" id="ARBA00022771"/>
    </source>
</evidence>
<dbReference type="GO" id="GO:0031499">
    <property type="term" value="C:TRAMP complex"/>
    <property type="evidence" value="ECO:0007669"/>
    <property type="project" value="TreeGrafter"/>
</dbReference>
<dbReference type="GO" id="GO:0071031">
    <property type="term" value="P:nuclear mRNA surveillance of mRNA 3'-end processing"/>
    <property type="evidence" value="ECO:0007669"/>
    <property type="project" value="TreeGrafter"/>
</dbReference>
<comment type="caution">
    <text evidence="10">The sequence shown here is derived from an EMBL/GenBank/DDBJ whole genome shotgun (WGS) entry which is preliminary data.</text>
</comment>
<evidence type="ECO:0000256" key="3">
    <source>
        <dbReference type="ARBA" id="ARBA00022737"/>
    </source>
</evidence>
<feature type="region of interest" description="Disordered" evidence="8">
    <location>
        <begin position="1"/>
        <end position="90"/>
    </location>
</feature>